<evidence type="ECO:0008006" key="7">
    <source>
        <dbReference type="Google" id="ProtNLM"/>
    </source>
</evidence>
<dbReference type="InterPro" id="IPR036770">
    <property type="entry name" value="Ankyrin_rpt-contain_sf"/>
</dbReference>
<comment type="caution">
    <text evidence="5">The sequence shown here is derived from an EMBL/GenBank/DDBJ whole genome shotgun (WGS) entry which is preliminary data.</text>
</comment>
<dbReference type="EMBL" id="JAAOAN010000076">
    <property type="protein sequence ID" value="KAF5723151.1"/>
    <property type="molecule type" value="Genomic_DNA"/>
</dbReference>
<dbReference type="InterPro" id="IPR050776">
    <property type="entry name" value="Ank_Repeat/CDKN_Inhibitor"/>
</dbReference>
<protein>
    <recommendedName>
        <fullName evidence="7">Ankyrin</fullName>
    </recommendedName>
</protein>
<evidence type="ECO:0000313" key="5">
    <source>
        <dbReference type="EMBL" id="KAF5723151.1"/>
    </source>
</evidence>
<accession>A0A8H5Z4T3</accession>
<dbReference type="PROSITE" id="PS50297">
    <property type="entry name" value="ANK_REP_REGION"/>
    <property type="match status" value="1"/>
</dbReference>
<feature type="region of interest" description="Disordered" evidence="4">
    <location>
        <begin position="303"/>
        <end position="332"/>
    </location>
</feature>
<gene>
    <name evidence="5" type="ORF">FMUND_2193</name>
</gene>
<reference evidence="5 6" key="1">
    <citation type="submission" date="2020-05" db="EMBL/GenBank/DDBJ databases">
        <title>Identification and distribution of gene clusters putatively required for synthesis of sphingolipid metabolism inhibitors in phylogenetically diverse species of the filamentous fungus Fusarium.</title>
        <authorList>
            <person name="Kim H.-S."/>
            <person name="Busman M."/>
            <person name="Brown D.W."/>
            <person name="Divon H."/>
            <person name="Uhlig S."/>
            <person name="Proctor R.H."/>
        </authorList>
    </citation>
    <scope>NUCLEOTIDE SEQUENCE [LARGE SCALE GENOMIC DNA]</scope>
    <source>
        <strain evidence="5 6">NRRL 66235</strain>
    </source>
</reference>
<dbReference type="PROSITE" id="PS50088">
    <property type="entry name" value="ANK_REPEAT"/>
    <property type="match status" value="1"/>
</dbReference>
<dbReference type="AlphaFoldDB" id="A0A8H5Z4T3"/>
<feature type="compositionally biased region" description="Basic and acidic residues" evidence="4">
    <location>
        <begin position="320"/>
        <end position="332"/>
    </location>
</feature>
<evidence type="ECO:0000313" key="6">
    <source>
        <dbReference type="Proteomes" id="UP000544331"/>
    </source>
</evidence>
<dbReference type="OrthoDB" id="5122169at2759"/>
<name>A0A8H5Z4T3_9HYPO</name>
<evidence type="ECO:0000256" key="2">
    <source>
        <dbReference type="ARBA" id="ARBA00023043"/>
    </source>
</evidence>
<dbReference type="SUPFAM" id="SSF48403">
    <property type="entry name" value="Ankyrin repeat"/>
    <property type="match status" value="1"/>
</dbReference>
<evidence type="ECO:0000256" key="4">
    <source>
        <dbReference type="SAM" id="MobiDB-lite"/>
    </source>
</evidence>
<feature type="repeat" description="ANK" evidence="3">
    <location>
        <begin position="75"/>
        <end position="110"/>
    </location>
</feature>
<evidence type="ECO:0000256" key="3">
    <source>
        <dbReference type="PROSITE-ProRule" id="PRU00023"/>
    </source>
</evidence>
<keyword evidence="6" id="KW-1185">Reference proteome</keyword>
<dbReference type="Proteomes" id="UP000544331">
    <property type="component" value="Unassembled WGS sequence"/>
</dbReference>
<dbReference type="SMART" id="SM00248">
    <property type="entry name" value="ANK"/>
    <property type="match status" value="3"/>
</dbReference>
<evidence type="ECO:0000256" key="1">
    <source>
        <dbReference type="ARBA" id="ARBA00022737"/>
    </source>
</evidence>
<keyword evidence="2 3" id="KW-0040">ANK repeat</keyword>
<dbReference type="PANTHER" id="PTHR24201">
    <property type="entry name" value="ANK_REP_REGION DOMAIN-CONTAINING PROTEIN"/>
    <property type="match status" value="1"/>
</dbReference>
<dbReference type="Pfam" id="PF12796">
    <property type="entry name" value="Ank_2"/>
    <property type="match status" value="2"/>
</dbReference>
<organism evidence="5 6">
    <name type="scientific">Fusarium mundagurra</name>
    <dbReference type="NCBI Taxonomy" id="1567541"/>
    <lineage>
        <taxon>Eukaryota</taxon>
        <taxon>Fungi</taxon>
        <taxon>Dikarya</taxon>
        <taxon>Ascomycota</taxon>
        <taxon>Pezizomycotina</taxon>
        <taxon>Sordariomycetes</taxon>
        <taxon>Hypocreomycetidae</taxon>
        <taxon>Hypocreales</taxon>
        <taxon>Nectriaceae</taxon>
        <taxon>Fusarium</taxon>
        <taxon>Fusarium fujikuroi species complex</taxon>
    </lineage>
</organism>
<sequence>MRVRRQQRVFQVENGDEDLHFLNVITTLFYRLSNLDLVFHEWSHAYLHLSAFYGWYDLIGPLLKLGGNPDIQDPKGWTPLHAACASVEEGSMEAIQVLLKYGADPNLRADVTGFAPIHHLIEASRDAAEPWDCNGKLETLLKGGADINALDTQGRAPIHLASCIPWCNSVFALLHKRRARLDLLDVMGRSILHYAAMYGDLDHISYLRKVRLTEPDPDGKDANNQTPLDWIVWRKNAKLEELWKNMKRPTEEEIKAFRSLIEEIRIHRWQDANGGLSFPSYGSCWPVVKPEDHLNPREHLIGLPIRQKRKPTPPPSIEQKSSDHDMLDIRGH</sequence>
<dbReference type="PANTHER" id="PTHR24201:SF15">
    <property type="entry name" value="ANKYRIN REPEAT DOMAIN-CONTAINING PROTEIN 66"/>
    <property type="match status" value="1"/>
</dbReference>
<dbReference type="Gene3D" id="1.25.40.20">
    <property type="entry name" value="Ankyrin repeat-containing domain"/>
    <property type="match status" value="2"/>
</dbReference>
<proteinExistence type="predicted"/>
<dbReference type="InterPro" id="IPR002110">
    <property type="entry name" value="Ankyrin_rpt"/>
</dbReference>
<keyword evidence="1" id="KW-0677">Repeat</keyword>